<evidence type="ECO:0000313" key="1">
    <source>
        <dbReference type="EMBL" id="SKC12365.1"/>
    </source>
</evidence>
<organism evidence="1 2">
    <name type="scientific">Soonwooa buanensis</name>
    <dbReference type="NCBI Taxonomy" id="619805"/>
    <lineage>
        <taxon>Bacteria</taxon>
        <taxon>Pseudomonadati</taxon>
        <taxon>Bacteroidota</taxon>
        <taxon>Flavobacteriia</taxon>
        <taxon>Flavobacteriales</taxon>
        <taxon>Weeksellaceae</taxon>
        <taxon>Chryseobacterium group</taxon>
        <taxon>Soonwooa</taxon>
    </lineage>
</organism>
<reference evidence="1 2" key="1">
    <citation type="submission" date="2017-02" db="EMBL/GenBank/DDBJ databases">
        <authorList>
            <person name="Peterson S.W."/>
        </authorList>
    </citation>
    <scope>NUCLEOTIDE SEQUENCE [LARGE SCALE GENOMIC DNA]</scope>
    <source>
        <strain evidence="1 2">DSM 22323</strain>
    </source>
</reference>
<dbReference type="OrthoDB" id="1337782at2"/>
<dbReference type="AlphaFoldDB" id="A0A1T5GVD7"/>
<accession>A0A1T5GVD7</accession>
<dbReference type="EMBL" id="FUYZ01000024">
    <property type="protein sequence ID" value="SKC12365.1"/>
    <property type="molecule type" value="Genomic_DNA"/>
</dbReference>
<sequence>MNIIERILEDSKSENKYLSIWSYSDDETFWCGKILNYSNEIVTFQHYTKYGVKDGIIFIQLSQIKNIDFNDEYTKSIAYVIENSEKIANENKFEIAFVEDENWKNLILNQLNKKTEIISSVKVYGEYYSGFIMNVDEESFVIKCIDSLGIDQGLSMFKIDDLTEFKINDIDNRKRLLLYNWRKNLQIT</sequence>
<dbReference type="Proteomes" id="UP000191112">
    <property type="component" value="Unassembled WGS sequence"/>
</dbReference>
<gene>
    <name evidence="1" type="ORF">SAMN05660477_03162</name>
</gene>
<name>A0A1T5GVD7_9FLAO</name>
<dbReference type="RefSeq" id="WP_079668362.1">
    <property type="nucleotide sequence ID" value="NZ_FUYZ01000024.1"/>
</dbReference>
<proteinExistence type="predicted"/>
<keyword evidence="2" id="KW-1185">Reference proteome</keyword>
<protein>
    <submittedName>
        <fullName evidence="1">Uncharacterized protein</fullName>
    </submittedName>
</protein>
<evidence type="ECO:0000313" key="2">
    <source>
        <dbReference type="Proteomes" id="UP000191112"/>
    </source>
</evidence>